<protein>
    <submittedName>
        <fullName evidence="10">Heavy metal-(Cd/Co/Hg/Pb/Zn)-translocating P-type ATPase</fullName>
    </submittedName>
</protein>
<dbReference type="InterPro" id="IPR023298">
    <property type="entry name" value="ATPase_P-typ_TM_dom_sf"/>
</dbReference>
<comment type="caution">
    <text evidence="10">The sequence shown here is derived from an EMBL/GenBank/DDBJ whole genome shotgun (WGS) entry which is preliminary data.</text>
</comment>
<keyword evidence="5" id="KW-1278">Translocase</keyword>
<dbReference type="PROSITE" id="PS00154">
    <property type="entry name" value="ATPASE_E1_E2"/>
    <property type="match status" value="1"/>
</dbReference>
<dbReference type="Pfam" id="PF00122">
    <property type="entry name" value="E1-E2_ATPase"/>
    <property type="match status" value="1"/>
</dbReference>
<dbReference type="OrthoDB" id="7059309at2"/>
<evidence type="ECO:0000256" key="6">
    <source>
        <dbReference type="ARBA" id="ARBA00022989"/>
    </source>
</evidence>
<evidence type="ECO:0000259" key="9">
    <source>
        <dbReference type="Pfam" id="PF00122"/>
    </source>
</evidence>
<dbReference type="GO" id="GO:0015086">
    <property type="term" value="F:cadmium ion transmembrane transporter activity"/>
    <property type="evidence" value="ECO:0007669"/>
    <property type="project" value="TreeGrafter"/>
</dbReference>
<evidence type="ECO:0000256" key="5">
    <source>
        <dbReference type="ARBA" id="ARBA00022967"/>
    </source>
</evidence>
<dbReference type="SUPFAM" id="SSF81653">
    <property type="entry name" value="Calcium ATPase, transduction domain A"/>
    <property type="match status" value="1"/>
</dbReference>
<dbReference type="SFLD" id="SFLDF00027">
    <property type="entry name" value="p-type_atpase"/>
    <property type="match status" value="1"/>
</dbReference>
<feature type="transmembrane region" description="Helical" evidence="8">
    <location>
        <begin position="557"/>
        <end position="581"/>
    </location>
</feature>
<feature type="transmembrane region" description="Helical" evidence="8">
    <location>
        <begin position="68"/>
        <end position="93"/>
    </location>
</feature>
<keyword evidence="3 8" id="KW-0812">Transmembrane</keyword>
<feature type="transmembrane region" description="Helical" evidence="8">
    <location>
        <begin position="234"/>
        <end position="253"/>
    </location>
</feature>
<keyword evidence="8" id="KW-0547">Nucleotide-binding</keyword>
<evidence type="ECO:0000256" key="4">
    <source>
        <dbReference type="ARBA" id="ARBA00022723"/>
    </source>
</evidence>
<dbReference type="NCBIfam" id="TIGR01525">
    <property type="entry name" value="ATPase-IB_hvy"/>
    <property type="match status" value="1"/>
</dbReference>
<keyword evidence="7 8" id="KW-0472">Membrane</keyword>
<dbReference type="Gene3D" id="2.70.150.10">
    <property type="entry name" value="Calcium-transporting ATPase, cytoplasmic transduction domain A"/>
    <property type="match status" value="1"/>
</dbReference>
<dbReference type="Gene3D" id="3.40.1110.10">
    <property type="entry name" value="Calcium-transporting ATPase, cytoplasmic domain N"/>
    <property type="match status" value="1"/>
</dbReference>
<evidence type="ECO:0000256" key="7">
    <source>
        <dbReference type="ARBA" id="ARBA00023136"/>
    </source>
</evidence>
<dbReference type="EMBL" id="PDJI01000004">
    <property type="protein sequence ID" value="PFG38886.1"/>
    <property type="molecule type" value="Genomic_DNA"/>
</dbReference>
<reference evidence="10 11" key="1">
    <citation type="submission" date="2017-10" db="EMBL/GenBank/DDBJ databases">
        <title>Sequencing the genomes of 1000 actinobacteria strains.</title>
        <authorList>
            <person name="Klenk H.-P."/>
        </authorList>
    </citation>
    <scope>NUCLEOTIDE SEQUENCE [LARGE SCALE GENOMIC DNA]</scope>
    <source>
        <strain evidence="10 11">DSM 21838</strain>
    </source>
</reference>
<evidence type="ECO:0000256" key="3">
    <source>
        <dbReference type="ARBA" id="ARBA00022692"/>
    </source>
</evidence>
<accession>A0A2A9EJU6</accession>
<feature type="transmembrane region" description="Helical" evidence="8">
    <location>
        <begin position="12"/>
        <end position="31"/>
    </location>
</feature>
<dbReference type="InterPro" id="IPR008250">
    <property type="entry name" value="ATPase_P-typ_transduc_dom_A_sf"/>
</dbReference>
<feature type="domain" description="P-type ATPase A" evidence="9">
    <location>
        <begin position="124"/>
        <end position="217"/>
    </location>
</feature>
<organism evidence="10 11">
    <name type="scientific">Georgenia soli</name>
    <dbReference type="NCBI Taxonomy" id="638953"/>
    <lineage>
        <taxon>Bacteria</taxon>
        <taxon>Bacillati</taxon>
        <taxon>Actinomycetota</taxon>
        <taxon>Actinomycetes</taxon>
        <taxon>Micrococcales</taxon>
        <taxon>Bogoriellaceae</taxon>
        <taxon>Georgenia</taxon>
    </lineage>
</organism>
<dbReference type="InterPro" id="IPR027256">
    <property type="entry name" value="P-typ_ATPase_IB"/>
</dbReference>
<dbReference type="PANTHER" id="PTHR48085:SF5">
    <property type="entry name" value="CADMIUM_ZINC-TRANSPORTING ATPASE HMA4-RELATED"/>
    <property type="match status" value="1"/>
</dbReference>
<evidence type="ECO:0000256" key="1">
    <source>
        <dbReference type="ARBA" id="ARBA00004651"/>
    </source>
</evidence>
<dbReference type="NCBIfam" id="TIGR01494">
    <property type="entry name" value="ATPase_P-type"/>
    <property type="match status" value="1"/>
</dbReference>
<dbReference type="SUPFAM" id="SSF81665">
    <property type="entry name" value="Calcium ATPase, transmembrane domain M"/>
    <property type="match status" value="1"/>
</dbReference>
<dbReference type="InterPro" id="IPR059000">
    <property type="entry name" value="ATPase_P-type_domA"/>
</dbReference>
<gene>
    <name evidence="10" type="ORF">ATJ97_1375</name>
</gene>
<evidence type="ECO:0000256" key="2">
    <source>
        <dbReference type="ARBA" id="ARBA00006024"/>
    </source>
</evidence>
<dbReference type="RefSeq" id="WP_098483076.1">
    <property type="nucleotide sequence ID" value="NZ_PDJI01000004.1"/>
</dbReference>
<feature type="transmembrane region" description="Helical" evidence="8">
    <location>
        <begin position="38"/>
        <end position="56"/>
    </location>
</feature>
<dbReference type="GO" id="GO:0005524">
    <property type="term" value="F:ATP binding"/>
    <property type="evidence" value="ECO:0007669"/>
    <property type="project" value="UniProtKB-UniRule"/>
</dbReference>
<dbReference type="InterPro" id="IPR023299">
    <property type="entry name" value="ATPase_P-typ_cyto_dom_N"/>
</dbReference>
<proteinExistence type="inferred from homology"/>
<dbReference type="SUPFAM" id="SSF56784">
    <property type="entry name" value="HAD-like"/>
    <property type="match status" value="1"/>
</dbReference>
<evidence type="ECO:0000313" key="11">
    <source>
        <dbReference type="Proteomes" id="UP000222106"/>
    </source>
</evidence>
<keyword evidence="6 8" id="KW-1133">Transmembrane helix</keyword>
<dbReference type="GO" id="GO:0005886">
    <property type="term" value="C:plasma membrane"/>
    <property type="evidence" value="ECO:0007669"/>
    <property type="project" value="UniProtKB-SubCell"/>
</dbReference>
<dbReference type="GO" id="GO:0016887">
    <property type="term" value="F:ATP hydrolysis activity"/>
    <property type="evidence" value="ECO:0007669"/>
    <property type="project" value="InterPro"/>
</dbReference>
<dbReference type="NCBIfam" id="TIGR01512">
    <property type="entry name" value="ATPase-IB2_Cd"/>
    <property type="match status" value="1"/>
</dbReference>
<dbReference type="SFLD" id="SFLDG00002">
    <property type="entry name" value="C1.7:_P-type_atpase_like"/>
    <property type="match status" value="1"/>
</dbReference>
<dbReference type="Gene3D" id="3.40.50.1000">
    <property type="entry name" value="HAD superfamily/HAD-like"/>
    <property type="match status" value="1"/>
</dbReference>
<dbReference type="SFLD" id="SFLDS00003">
    <property type="entry name" value="Haloacid_Dehalogenase"/>
    <property type="match status" value="1"/>
</dbReference>
<dbReference type="Proteomes" id="UP000222106">
    <property type="component" value="Unassembled WGS sequence"/>
</dbReference>
<dbReference type="InterPro" id="IPR023214">
    <property type="entry name" value="HAD_sf"/>
</dbReference>
<dbReference type="InterPro" id="IPR044492">
    <property type="entry name" value="P_typ_ATPase_HD_dom"/>
</dbReference>
<dbReference type="PANTHER" id="PTHR48085">
    <property type="entry name" value="CADMIUM/ZINC-TRANSPORTING ATPASE HMA2-RELATED"/>
    <property type="match status" value="1"/>
</dbReference>
<feature type="transmembrane region" description="Helical" evidence="8">
    <location>
        <begin position="259"/>
        <end position="279"/>
    </location>
</feature>
<sequence length="641" mass="67126">MASVVGFLREYRVVTATLLVGLLGGILELAGPPDAARWTISVFALVVAALQARGMIADLRAGSYGIDLLAVTAIVSTVLVGEYWAALVVCLMLSGGEALEDYAAGRARRELSALLERAPQIGHRFLPDGTVVDVPVTELVVGEEVLVKPHELVPVDGVLLSEDATFDESSLTGESLPVDRRRGDDLLSGSVNGGEAVRVRVTAAAADSQYQRIVELVREAQDSKAPFVRLADRVAVPFTVVAFLIAGLAWFLSGEATRFAEVLVVATPCPLIIAAPVAFMAGMSRSARNGVIVKGGGTLEQLSRVRTVAFDKTGTLTYGTPHVARVDVADGLGPDEILSLAAAVEQYSSHPLAAAIVAAARERRLTVPAATDVEEVTAHGVRARVDGRAVVVGKASFVADEVSGVRDVPLEPGQTGVHVGVAGRYAGVVALADEIRAETSETLAGLHRAGVRTTMMLTGDAEPTARHIAAGIGIDDVRAGLLPEHKVDAVRAVTARPVMMVGDGVNDAPVLAVADVGVAMGAKGSTAASESADVVIMLDDLYRTVRAVQIGRRTMRVAWQAIGIGLGFSLVLMLVAAAGLLPAIVGAWMQEVVDLTCILWALLASRPGREERAEQNRVEALRAERVRTAGAPVGRTELARQ</sequence>
<keyword evidence="4 8" id="KW-0479">Metal-binding</keyword>
<dbReference type="GO" id="GO:0019829">
    <property type="term" value="F:ATPase-coupled monoatomic cation transmembrane transporter activity"/>
    <property type="evidence" value="ECO:0007669"/>
    <property type="project" value="InterPro"/>
</dbReference>
<dbReference type="InterPro" id="IPR051014">
    <property type="entry name" value="Cation_Transport_ATPase_IB"/>
</dbReference>
<name>A0A2A9EJU6_9MICO</name>
<dbReference type="Pfam" id="PF00702">
    <property type="entry name" value="Hydrolase"/>
    <property type="match status" value="1"/>
</dbReference>
<dbReference type="GO" id="GO:0046872">
    <property type="term" value="F:metal ion binding"/>
    <property type="evidence" value="ECO:0007669"/>
    <property type="project" value="UniProtKB-KW"/>
</dbReference>
<comment type="similarity">
    <text evidence="2 8">Belongs to the cation transport ATPase (P-type) (TC 3.A.3) family. Type IB subfamily.</text>
</comment>
<dbReference type="InterPro" id="IPR001757">
    <property type="entry name" value="P_typ_ATPase"/>
</dbReference>
<keyword evidence="8" id="KW-1003">Cell membrane</keyword>
<keyword evidence="8" id="KW-0067">ATP-binding</keyword>
<dbReference type="AlphaFoldDB" id="A0A2A9EJU6"/>
<dbReference type="PRINTS" id="PR00119">
    <property type="entry name" value="CATATPASE"/>
</dbReference>
<comment type="subcellular location">
    <subcellularLocation>
        <location evidence="1">Cell membrane</location>
        <topology evidence="1">Multi-pass membrane protein</topology>
    </subcellularLocation>
</comment>
<dbReference type="InterPro" id="IPR018303">
    <property type="entry name" value="ATPase_P-typ_P_site"/>
</dbReference>
<evidence type="ECO:0000256" key="8">
    <source>
        <dbReference type="RuleBase" id="RU362081"/>
    </source>
</evidence>
<dbReference type="InterPro" id="IPR036412">
    <property type="entry name" value="HAD-like_sf"/>
</dbReference>
<keyword evidence="11" id="KW-1185">Reference proteome</keyword>
<evidence type="ECO:0000313" key="10">
    <source>
        <dbReference type="EMBL" id="PFG38886.1"/>
    </source>
</evidence>